<feature type="domain" description="HTH rpiR-type" evidence="4">
    <location>
        <begin position="1"/>
        <end position="76"/>
    </location>
</feature>
<evidence type="ECO:0000256" key="2">
    <source>
        <dbReference type="ARBA" id="ARBA00023125"/>
    </source>
</evidence>
<evidence type="ECO:0000256" key="3">
    <source>
        <dbReference type="ARBA" id="ARBA00023163"/>
    </source>
</evidence>
<dbReference type="CDD" id="cd05013">
    <property type="entry name" value="SIS_RpiR"/>
    <property type="match status" value="1"/>
</dbReference>
<dbReference type="InterPro" id="IPR046348">
    <property type="entry name" value="SIS_dom_sf"/>
</dbReference>
<dbReference type="InterPro" id="IPR047640">
    <property type="entry name" value="RpiR-like"/>
</dbReference>
<organism evidence="6 7">
    <name type="scientific">Candidatus Enterococcus moelleringii</name>
    <dbReference type="NCBI Taxonomy" id="2815325"/>
    <lineage>
        <taxon>Bacteria</taxon>
        <taxon>Bacillati</taxon>
        <taxon>Bacillota</taxon>
        <taxon>Bacilli</taxon>
        <taxon>Lactobacillales</taxon>
        <taxon>Enterococcaceae</taxon>
        <taxon>Enterococcus</taxon>
    </lineage>
</organism>
<reference evidence="6 7" key="1">
    <citation type="submission" date="2021-03" db="EMBL/GenBank/DDBJ databases">
        <title>Enterococcal diversity collection.</title>
        <authorList>
            <person name="Gilmore M.S."/>
            <person name="Schwartzman J."/>
            <person name="Van Tyne D."/>
            <person name="Martin M."/>
            <person name="Earl A.M."/>
            <person name="Manson A.L."/>
            <person name="Straub T."/>
            <person name="Salamzade R."/>
            <person name="Saavedra J."/>
            <person name="Lebreton F."/>
            <person name="Prichula J."/>
            <person name="Schaufler K."/>
            <person name="Gaca A."/>
            <person name="Sgardioli B."/>
            <person name="Wagenaar J."/>
            <person name="Strong T."/>
        </authorList>
    </citation>
    <scope>NUCLEOTIDE SEQUENCE [LARGE SCALE GENOMIC DNA]</scope>
    <source>
        <strain evidence="6 7">669A</strain>
    </source>
</reference>
<dbReference type="PROSITE" id="PS51464">
    <property type="entry name" value="SIS"/>
    <property type="match status" value="1"/>
</dbReference>
<dbReference type="Gene3D" id="3.40.50.10490">
    <property type="entry name" value="Glucose-6-phosphate isomerase like protein, domain 1"/>
    <property type="match status" value="1"/>
</dbReference>
<feature type="domain" description="SIS" evidence="5">
    <location>
        <begin position="124"/>
        <end position="265"/>
    </location>
</feature>
<dbReference type="Gene3D" id="1.10.10.10">
    <property type="entry name" value="Winged helix-like DNA-binding domain superfamily/Winged helix DNA-binding domain"/>
    <property type="match status" value="1"/>
</dbReference>
<name>A0ABS3LE09_9ENTE</name>
<keyword evidence="7" id="KW-1185">Reference proteome</keyword>
<dbReference type="InterPro" id="IPR035472">
    <property type="entry name" value="RpiR-like_SIS"/>
</dbReference>
<gene>
    <name evidence="6" type="ORF">JZO70_16965</name>
</gene>
<dbReference type="EMBL" id="JAFREM010000028">
    <property type="protein sequence ID" value="MBO1307869.1"/>
    <property type="molecule type" value="Genomic_DNA"/>
</dbReference>
<dbReference type="InterPro" id="IPR000281">
    <property type="entry name" value="HTH_RpiR"/>
</dbReference>
<dbReference type="RefSeq" id="WP_207674858.1">
    <property type="nucleotide sequence ID" value="NZ_JAFREM010000028.1"/>
</dbReference>
<evidence type="ECO:0000313" key="7">
    <source>
        <dbReference type="Proteomes" id="UP000664601"/>
    </source>
</evidence>
<dbReference type="InterPro" id="IPR001347">
    <property type="entry name" value="SIS_dom"/>
</dbReference>
<proteinExistence type="predicted"/>
<dbReference type="InterPro" id="IPR009057">
    <property type="entry name" value="Homeodomain-like_sf"/>
</dbReference>
<accession>A0ABS3LE09</accession>
<sequence length="283" mass="31924">MNLLTKITELTELTNNEKVLADYILANPKNTLSFKPKDLAAAAFVSVATVYRLINKLGLTGMGELKVELASTLRTAEASTDIDYDYPILESDTPFQITENLSKIYQRTIDETLNFSDPEALVTAVQVLLDAQVIDIYAASANLFFAQNFKFQMQEIGVLVNVPEEDYIQRLSAANSDEKHAALVISYGGRGQTLNDVVKILHENQVPIVLITSAQDNPLAKYAAHKIYMASIENHYDKISSFSTRMSLLMILDTLYAVYFNHDYDRNIDFKITNYKKMNKKLR</sequence>
<dbReference type="PANTHER" id="PTHR30514:SF10">
    <property type="entry name" value="MURR_RPIR FAMILY TRANSCRIPTIONAL REGULATOR"/>
    <property type="match status" value="1"/>
</dbReference>
<evidence type="ECO:0000256" key="1">
    <source>
        <dbReference type="ARBA" id="ARBA00023015"/>
    </source>
</evidence>
<evidence type="ECO:0000259" key="4">
    <source>
        <dbReference type="PROSITE" id="PS51071"/>
    </source>
</evidence>
<comment type="caution">
    <text evidence="6">The sequence shown here is derived from an EMBL/GenBank/DDBJ whole genome shotgun (WGS) entry which is preliminary data.</text>
</comment>
<dbReference type="Proteomes" id="UP000664601">
    <property type="component" value="Unassembled WGS sequence"/>
</dbReference>
<dbReference type="PROSITE" id="PS51071">
    <property type="entry name" value="HTH_RPIR"/>
    <property type="match status" value="1"/>
</dbReference>
<dbReference type="InterPro" id="IPR036388">
    <property type="entry name" value="WH-like_DNA-bd_sf"/>
</dbReference>
<keyword evidence="1" id="KW-0805">Transcription regulation</keyword>
<evidence type="ECO:0000313" key="6">
    <source>
        <dbReference type="EMBL" id="MBO1307869.1"/>
    </source>
</evidence>
<dbReference type="Pfam" id="PF01380">
    <property type="entry name" value="SIS"/>
    <property type="match status" value="1"/>
</dbReference>
<protein>
    <submittedName>
        <fullName evidence="6">MurR/RpiR family transcriptional regulator</fullName>
    </submittedName>
</protein>
<dbReference type="PANTHER" id="PTHR30514">
    <property type="entry name" value="GLUCOKINASE"/>
    <property type="match status" value="1"/>
</dbReference>
<evidence type="ECO:0000259" key="5">
    <source>
        <dbReference type="PROSITE" id="PS51464"/>
    </source>
</evidence>
<dbReference type="Pfam" id="PF01418">
    <property type="entry name" value="HTH_6"/>
    <property type="match status" value="1"/>
</dbReference>
<dbReference type="SUPFAM" id="SSF46689">
    <property type="entry name" value="Homeodomain-like"/>
    <property type="match status" value="1"/>
</dbReference>
<keyword evidence="2" id="KW-0238">DNA-binding</keyword>
<keyword evidence="3" id="KW-0804">Transcription</keyword>
<dbReference type="SUPFAM" id="SSF53697">
    <property type="entry name" value="SIS domain"/>
    <property type="match status" value="1"/>
</dbReference>